<proteinExistence type="predicted"/>
<evidence type="ECO:0000313" key="3">
    <source>
        <dbReference type="Proteomes" id="UP001054945"/>
    </source>
</evidence>
<protein>
    <submittedName>
        <fullName evidence="2">Uncharacterized protein</fullName>
    </submittedName>
</protein>
<dbReference type="EMBL" id="BPLR01010325">
    <property type="protein sequence ID" value="GIY38571.1"/>
    <property type="molecule type" value="Genomic_DNA"/>
</dbReference>
<reference evidence="2 3" key="1">
    <citation type="submission" date="2021-06" db="EMBL/GenBank/DDBJ databases">
        <title>Caerostris extrusa draft genome.</title>
        <authorList>
            <person name="Kono N."/>
            <person name="Arakawa K."/>
        </authorList>
    </citation>
    <scope>NUCLEOTIDE SEQUENCE [LARGE SCALE GENOMIC DNA]</scope>
</reference>
<evidence type="ECO:0000313" key="2">
    <source>
        <dbReference type="EMBL" id="GIY38571.1"/>
    </source>
</evidence>
<feature type="region of interest" description="Disordered" evidence="1">
    <location>
        <begin position="20"/>
        <end position="41"/>
    </location>
</feature>
<sequence length="41" mass="4466">LAELQTSGWAQHLQWISNHMGVTDNSKRNSPVPHKPGGTAN</sequence>
<evidence type="ECO:0000256" key="1">
    <source>
        <dbReference type="SAM" id="MobiDB-lite"/>
    </source>
</evidence>
<feature type="non-terminal residue" evidence="2">
    <location>
        <position position="1"/>
    </location>
</feature>
<accession>A0AAV4SZJ0</accession>
<gene>
    <name evidence="2" type="ORF">CEXT_290321</name>
</gene>
<organism evidence="2 3">
    <name type="scientific">Caerostris extrusa</name>
    <name type="common">Bark spider</name>
    <name type="synonym">Caerostris bankana</name>
    <dbReference type="NCBI Taxonomy" id="172846"/>
    <lineage>
        <taxon>Eukaryota</taxon>
        <taxon>Metazoa</taxon>
        <taxon>Ecdysozoa</taxon>
        <taxon>Arthropoda</taxon>
        <taxon>Chelicerata</taxon>
        <taxon>Arachnida</taxon>
        <taxon>Araneae</taxon>
        <taxon>Araneomorphae</taxon>
        <taxon>Entelegynae</taxon>
        <taxon>Araneoidea</taxon>
        <taxon>Araneidae</taxon>
        <taxon>Caerostris</taxon>
    </lineage>
</organism>
<dbReference type="Proteomes" id="UP001054945">
    <property type="component" value="Unassembled WGS sequence"/>
</dbReference>
<name>A0AAV4SZJ0_CAEEX</name>
<dbReference type="AlphaFoldDB" id="A0AAV4SZJ0"/>
<keyword evidence="3" id="KW-1185">Reference proteome</keyword>
<comment type="caution">
    <text evidence="2">The sequence shown here is derived from an EMBL/GenBank/DDBJ whole genome shotgun (WGS) entry which is preliminary data.</text>
</comment>